<dbReference type="SUPFAM" id="SSF48403">
    <property type="entry name" value="Ankyrin repeat"/>
    <property type="match status" value="1"/>
</dbReference>
<dbReference type="GeneID" id="63866098"/>
<sequence length="273" mass="29484">MSGQKVFARVICGVYKTPTLGSTINLDLTAVNNAGLKFLELMHKPRLYSGPYGSVLALAVGEGWVEGTRLLLEEGGADVDLVLANGEFSSALVAATRRSRLNEEAREVMKYFVEVQKASVNLSLHDGRYGSARAAAVDAGDLTAVQYLVEVGMADINMPLPDSPKGSALARAANLVSEPARIAKSTGDLLHATEQPQRIRVLHFLLAAGARVILDLGNKRTADAWEAFCEKFSFRSSISTGYELHAGICESISEHMMEQASELDYDILLHETS</sequence>
<evidence type="ECO:0000313" key="1">
    <source>
        <dbReference type="EMBL" id="RAK75213.1"/>
    </source>
</evidence>
<evidence type="ECO:0000313" key="2">
    <source>
        <dbReference type="Proteomes" id="UP000249789"/>
    </source>
</evidence>
<protein>
    <recommendedName>
        <fullName evidence="3">Ankyrin</fullName>
    </recommendedName>
</protein>
<name>A0A8G1VXB7_9EURO</name>
<dbReference type="Proteomes" id="UP000249789">
    <property type="component" value="Unassembled WGS sequence"/>
</dbReference>
<dbReference type="VEuPathDB" id="FungiDB:BO72DRAFT_498353"/>
<dbReference type="EMBL" id="KZ824660">
    <property type="protein sequence ID" value="RAK75213.1"/>
    <property type="molecule type" value="Genomic_DNA"/>
</dbReference>
<dbReference type="AlphaFoldDB" id="A0A8G1VXB7"/>
<reference evidence="1 2" key="1">
    <citation type="submission" date="2018-02" db="EMBL/GenBank/DDBJ databases">
        <title>The genomes of Aspergillus section Nigri reveals drivers in fungal speciation.</title>
        <authorList>
            <consortium name="DOE Joint Genome Institute"/>
            <person name="Vesth T.C."/>
            <person name="Nybo J."/>
            <person name="Theobald S."/>
            <person name="Brandl J."/>
            <person name="Frisvad J.C."/>
            <person name="Nielsen K.F."/>
            <person name="Lyhne E.K."/>
            <person name="Kogle M.E."/>
            <person name="Kuo A."/>
            <person name="Riley R."/>
            <person name="Clum A."/>
            <person name="Nolan M."/>
            <person name="Lipzen A."/>
            <person name="Salamov A."/>
            <person name="Henrissat B."/>
            <person name="Wiebenga A."/>
            <person name="De vries R.P."/>
            <person name="Grigoriev I.V."/>
            <person name="Mortensen U.H."/>
            <person name="Andersen M.R."/>
            <person name="Baker S.E."/>
        </authorList>
    </citation>
    <scope>NUCLEOTIDE SEQUENCE [LARGE SCALE GENOMIC DNA]</scope>
    <source>
        <strain evidence="1 2">CBS 313.89</strain>
    </source>
</reference>
<gene>
    <name evidence="1" type="ORF">BO72DRAFT_498353</name>
</gene>
<dbReference type="Gene3D" id="1.25.40.20">
    <property type="entry name" value="Ankyrin repeat-containing domain"/>
    <property type="match status" value="1"/>
</dbReference>
<dbReference type="RefSeq" id="XP_040799223.1">
    <property type="nucleotide sequence ID" value="XM_040948765.1"/>
</dbReference>
<proteinExistence type="predicted"/>
<accession>A0A8G1VXB7</accession>
<organism evidence="1 2">
    <name type="scientific">Aspergillus fijiensis CBS 313.89</name>
    <dbReference type="NCBI Taxonomy" id="1448319"/>
    <lineage>
        <taxon>Eukaryota</taxon>
        <taxon>Fungi</taxon>
        <taxon>Dikarya</taxon>
        <taxon>Ascomycota</taxon>
        <taxon>Pezizomycotina</taxon>
        <taxon>Eurotiomycetes</taxon>
        <taxon>Eurotiomycetidae</taxon>
        <taxon>Eurotiales</taxon>
        <taxon>Aspergillaceae</taxon>
        <taxon>Aspergillus</taxon>
    </lineage>
</organism>
<dbReference type="OrthoDB" id="4472712at2759"/>
<keyword evidence="2" id="KW-1185">Reference proteome</keyword>
<evidence type="ECO:0008006" key="3">
    <source>
        <dbReference type="Google" id="ProtNLM"/>
    </source>
</evidence>
<dbReference type="InterPro" id="IPR036770">
    <property type="entry name" value="Ankyrin_rpt-contain_sf"/>
</dbReference>